<evidence type="ECO:0000256" key="1">
    <source>
        <dbReference type="ARBA" id="ARBA00022741"/>
    </source>
</evidence>
<feature type="region of interest" description="Disordered" evidence="6">
    <location>
        <begin position="1"/>
        <end position="25"/>
    </location>
</feature>
<dbReference type="Gene3D" id="3.40.50.300">
    <property type="entry name" value="P-loop containing nucleotide triphosphate hydrolases"/>
    <property type="match status" value="3"/>
</dbReference>
<dbReference type="GO" id="GO:0033202">
    <property type="term" value="C:DNA helicase complex"/>
    <property type="evidence" value="ECO:0007669"/>
    <property type="project" value="TreeGrafter"/>
</dbReference>
<evidence type="ECO:0000256" key="5">
    <source>
        <dbReference type="PROSITE-ProRule" id="PRU00560"/>
    </source>
</evidence>
<dbReference type="PROSITE" id="PS51198">
    <property type="entry name" value="UVRD_HELICASE_ATP_BIND"/>
    <property type="match status" value="1"/>
</dbReference>
<name>A0A239WZM5_9ACTN</name>
<proteinExistence type="predicted"/>
<evidence type="ECO:0000256" key="3">
    <source>
        <dbReference type="ARBA" id="ARBA00022806"/>
    </source>
</evidence>
<dbReference type="eggNOG" id="COG3973">
    <property type="taxonomic scope" value="Bacteria"/>
</dbReference>
<dbReference type="KEGG" id="cgrn:4412665_01795"/>
<dbReference type="InterPro" id="IPR000212">
    <property type="entry name" value="DNA_helicase_UvrD/REP"/>
</dbReference>
<dbReference type="Proteomes" id="UP000215332">
    <property type="component" value="Chromosome 1"/>
</dbReference>
<evidence type="ECO:0000256" key="2">
    <source>
        <dbReference type="ARBA" id="ARBA00022801"/>
    </source>
</evidence>
<dbReference type="InterPro" id="IPR027417">
    <property type="entry name" value="P-loop_NTPase"/>
</dbReference>
<dbReference type="GO" id="GO:0016787">
    <property type="term" value="F:hydrolase activity"/>
    <property type="evidence" value="ECO:0007669"/>
    <property type="project" value="UniProtKB-UniRule"/>
</dbReference>
<evidence type="ECO:0000313" key="8">
    <source>
        <dbReference type="EMBL" id="SNV39616.1"/>
    </source>
</evidence>
<protein>
    <submittedName>
        <fullName evidence="8">Helicase IV</fullName>
        <ecNumber evidence="8">3.6.4.12</ecNumber>
    </submittedName>
</protein>
<dbReference type="GO" id="GO:0000725">
    <property type="term" value="P:recombinational repair"/>
    <property type="evidence" value="ECO:0007669"/>
    <property type="project" value="TreeGrafter"/>
</dbReference>
<keyword evidence="2 5" id="KW-0378">Hydrolase</keyword>
<reference evidence="8 9" key="1">
    <citation type="submission" date="2017-06" db="EMBL/GenBank/DDBJ databases">
        <authorList>
            <consortium name="Pathogen Informatics"/>
        </authorList>
    </citation>
    <scope>NUCLEOTIDE SEQUENCE [LARGE SCALE GENOMIC DNA]</scope>
    <source>
        <strain evidence="8 9">NCTC11865</strain>
    </source>
</reference>
<dbReference type="GO" id="GO:0005524">
    <property type="term" value="F:ATP binding"/>
    <property type="evidence" value="ECO:0007669"/>
    <property type="project" value="UniProtKB-UniRule"/>
</dbReference>
<evidence type="ECO:0000313" key="9">
    <source>
        <dbReference type="Proteomes" id="UP000215332"/>
    </source>
</evidence>
<gene>
    <name evidence="8" type="primary">helD</name>
    <name evidence="8" type="ORF">SAMEA4412665_01795</name>
</gene>
<evidence type="ECO:0000256" key="6">
    <source>
        <dbReference type="SAM" id="MobiDB-lite"/>
    </source>
</evidence>
<dbReference type="EMBL" id="LT906441">
    <property type="protein sequence ID" value="SNV39616.1"/>
    <property type="molecule type" value="Genomic_DNA"/>
</dbReference>
<accession>A0A239WZM5</accession>
<dbReference type="GO" id="GO:0043138">
    <property type="term" value="F:3'-5' DNA helicase activity"/>
    <property type="evidence" value="ECO:0007669"/>
    <property type="project" value="TreeGrafter"/>
</dbReference>
<dbReference type="InterPro" id="IPR027785">
    <property type="entry name" value="UvrD-like_helicase_C"/>
</dbReference>
<feature type="domain" description="UvrD-like helicase ATP-binding" evidence="7">
    <location>
        <begin position="212"/>
        <end position="603"/>
    </location>
</feature>
<keyword evidence="4 5" id="KW-0067">ATP-binding</keyword>
<organism evidence="8 9">
    <name type="scientific">Cutibacterium granulosum</name>
    <dbReference type="NCBI Taxonomy" id="33011"/>
    <lineage>
        <taxon>Bacteria</taxon>
        <taxon>Bacillati</taxon>
        <taxon>Actinomycetota</taxon>
        <taxon>Actinomycetes</taxon>
        <taxon>Propionibacteriales</taxon>
        <taxon>Propionibacteriaceae</taxon>
        <taxon>Cutibacterium</taxon>
    </lineage>
</organism>
<dbReference type="InterPro" id="IPR014016">
    <property type="entry name" value="UvrD-like_ATP-bd"/>
</dbReference>
<feature type="binding site" evidence="5">
    <location>
        <begin position="233"/>
        <end position="240"/>
    </location>
    <ligand>
        <name>ATP</name>
        <dbReference type="ChEBI" id="CHEBI:30616"/>
    </ligand>
</feature>
<evidence type="ECO:0000256" key="4">
    <source>
        <dbReference type="ARBA" id="ARBA00022840"/>
    </source>
</evidence>
<keyword evidence="1 5" id="KW-0547">Nucleotide-binding</keyword>
<dbReference type="GO" id="GO:0005829">
    <property type="term" value="C:cytosol"/>
    <property type="evidence" value="ECO:0007669"/>
    <property type="project" value="TreeGrafter"/>
</dbReference>
<evidence type="ECO:0000259" key="7">
    <source>
        <dbReference type="PROSITE" id="PS51198"/>
    </source>
</evidence>
<dbReference type="SUPFAM" id="SSF52540">
    <property type="entry name" value="P-loop containing nucleoside triphosphate hydrolases"/>
    <property type="match status" value="1"/>
</dbReference>
<dbReference type="Pfam" id="PF00580">
    <property type="entry name" value="UvrD-helicase"/>
    <property type="match status" value="1"/>
</dbReference>
<dbReference type="PANTHER" id="PTHR11070:SF45">
    <property type="entry name" value="DNA 3'-5' HELICASE"/>
    <property type="match status" value="1"/>
</dbReference>
<dbReference type="Pfam" id="PF13538">
    <property type="entry name" value="UvrD_C_2"/>
    <property type="match status" value="1"/>
</dbReference>
<dbReference type="AlphaFoldDB" id="A0A239WZM5"/>
<dbReference type="GO" id="GO:0003677">
    <property type="term" value="F:DNA binding"/>
    <property type="evidence" value="ECO:0007669"/>
    <property type="project" value="InterPro"/>
</dbReference>
<dbReference type="PANTHER" id="PTHR11070">
    <property type="entry name" value="UVRD / RECB / PCRA DNA HELICASE FAMILY MEMBER"/>
    <property type="match status" value="1"/>
</dbReference>
<dbReference type="EC" id="3.6.4.12" evidence="8"/>
<sequence>MHADPSQKMSNAPAGHTPTPPDLPTEDVVKREMAIEQEHVDRVHAQLEVDEAKAHRMARASNDIYRSDRTTWVREEDGTAMFERDAFAFNAARRLSILNSEHEGLVFGRLDLADDAEVRHIGRIGVRDADYEPLVIDWRARAAEPFYRATSSDPMGVVRRRVLRCRDEKVLGIEDDLIDTENPSHLPIIGEGALMAALSRARDTKMHSIVATIQAEQDEAIRAPYQGVTMITGGPGTGKTVVALHRAAYLLYSHRTRLENGGVLVVGPSSVFMNYIERVLPSLGEDSVTLHSMGQVASDVLGFSSDRLDESRAATIKGSLRMVDVLERLVSLPMTADPREQRLRVTVKAEVLTIPAQRLRTTRSHILGRQPYNLARHSVEQSLLDQLWNLMPADTIARYDLSREDFDELVTSQASYRMFLNAWWPPLSAPQVLARLEHDEVTAEVAPDWSPEDRGILTASIPPADDEGRRAWSIADIALLDHLAAIMGPAPVDPDISEPIFLSGAQSVDELVTISDILTDRRETDETELHDTFAHVLVDEAQDITPMQWLMLRRRGPQSSWTIVGDPAQSAYPFPEETQAAIDALVGSAPLRTFRLSKNYRSPAEVFDLAARVIVTAQPDADLPEAVRSTGVDPVRTTTSQAQLDEELLEQTRILLSQVDGTVGIVVPPALADHVEETLHQLPETDAVHTARQDDRLLVVTTMQAKGLEYDAALVVDPEQIVAQSPGGVRVLYVALTRATQRLVVLGVTDSNGQSVSTELWQQALWQG</sequence>
<keyword evidence="3 5" id="KW-0347">Helicase</keyword>